<dbReference type="EMBL" id="CP136920">
    <property type="protein sequence ID" value="WOO39800.1"/>
    <property type="molecule type" value="Genomic_DNA"/>
</dbReference>
<feature type="domain" description="Multidrug resistance protein MdtA-like barrel-sandwich hybrid" evidence="5">
    <location>
        <begin position="75"/>
        <end position="216"/>
    </location>
</feature>
<dbReference type="PANTHER" id="PTHR30158">
    <property type="entry name" value="ACRA/E-RELATED COMPONENT OF DRUG EFFLUX TRANSPORTER"/>
    <property type="match status" value="1"/>
</dbReference>
<evidence type="ECO:0000256" key="2">
    <source>
        <dbReference type="ARBA" id="ARBA00009477"/>
    </source>
</evidence>
<dbReference type="KEGG" id="puo:RZN69_14340"/>
<dbReference type="Proteomes" id="UP001304300">
    <property type="component" value="Chromosome"/>
</dbReference>
<evidence type="ECO:0000313" key="9">
    <source>
        <dbReference type="Proteomes" id="UP001304300"/>
    </source>
</evidence>
<protein>
    <submittedName>
        <fullName evidence="8">Efflux RND transporter periplasmic adaptor subunit</fullName>
    </submittedName>
</protein>
<dbReference type="InterPro" id="IPR058624">
    <property type="entry name" value="MdtA-like_HH"/>
</dbReference>
<comment type="similarity">
    <text evidence="2">Belongs to the membrane fusion protein (MFP) (TC 8.A.1) family.</text>
</comment>
<evidence type="ECO:0000259" key="7">
    <source>
        <dbReference type="Pfam" id="PF25967"/>
    </source>
</evidence>
<dbReference type="Gene3D" id="2.40.420.20">
    <property type="match status" value="1"/>
</dbReference>
<dbReference type="Pfam" id="PF25967">
    <property type="entry name" value="RND-MFP_C"/>
    <property type="match status" value="1"/>
</dbReference>
<feature type="domain" description="Multidrug resistance protein MdtA-like alpha-helical hairpin" evidence="4">
    <location>
        <begin position="115"/>
        <end position="184"/>
    </location>
</feature>
<dbReference type="Gene3D" id="2.40.50.100">
    <property type="match status" value="1"/>
</dbReference>
<organism evidence="8 9">
    <name type="scientific">Rubellicoccus peritrichatus</name>
    <dbReference type="NCBI Taxonomy" id="3080537"/>
    <lineage>
        <taxon>Bacteria</taxon>
        <taxon>Pseudomonadati</taxon>
        <taxon>Verrucomicrobiota</taxon>
        <taxon>Opitutia</taxon>
        <taxon>Puniceicoccales</taxon>
        <taxon>Cerasicoccaceae</taxon>
        <taxon>Rubellicoccus</taxon>
    </lineage>
</organism>
<dbReference type="RefSeq" id="WP_317831814.1">
    <property type="nucleotide sequence ID" value="NZ_CP136920.1"/>
</dbReference>
<feature type="region of interest" description="Disordered" evidence="3">
    <location>
        <begin position="384"/>
        <end position="412"/>
    </location>
</feature>
<dbReference type="GO" id="GO:0005886">
    <property type="term" value="C:plasma membrane"/>
    <property type="evidence" value="ECO:0007669"/>
    <property type="project" value="TreeGrafter"/>
</dbReference>
<dbReference type="GO" id="GO:0046677">
    <property type="term" value="P:response to antibiotic"/>
    <property type="evidence" value="ECO:0007669"/>
    <property type="project" value="TreeGrafter"/>
</dbReference>
<dbReference type="AlphaFoldDB" id="A0AAQ3L5V7"/>
<evidence type="ECO:0000259" key="5">
    <source>
        <dbReference type="Pfam" id="PF25917"/>
    </source>
</evidence>
<dbReference type="InterPro" id="IPR058625">
    <property type="entry name" value="MdtA-like_BSH"/>
</dbReference>
<dbReference type="InterPro" id="IPR006143">
    <property type="entry name" value="RND_pump_MFP"/>
</dbReference>
<evidence type="ECO:0000259" key="4">
    <source>
        <dbReference type="Pfam" id="PF25876"/>
    </source>
</evidence>
<gene>
    <name evidence="8" type="ORF">RZN69_14340</name>
</gene>
<reference evidence="8 9" key="1">
    <citation type="submission" date="2023-10" db="EMBL/GenBank/DDBJ databases">
        <title>Rubellicoccus peritrichatus gen. nov., sp. nov., isolated from an algae of coral reef tank.</title>
        <authorList>
            <person name="Luo J."/>
        </authorList>
    </citation>
    <scope>NUCLEOTIDE SEQUENCE [LARGE SCALE GENOMIC DNA]</scope>
    <source>
        <strain evidence="8 9">CR14</strain>
    </source>
</reference>
<dbReference type="Pfam" id="PF25876">
    <property type="entry name" value="HH_MFP_RND"/>
    <property type="match status" value="1"/>
</dbReference>
<sequence length="412" mass="44220">MLLTKIARSWSLSQTRYYCIPGMILLVLGLLAGCGKKETTTKKTPSAQPVTAATATAKNVELFYDTLGMAVASESVDISSQVSGQIMTSPFTQGSMVQKGDLLFEIYKPPYEASLLEAKGSLAQAEAELEINQLNVDRNRSLVPQKLISEQDFQAMQATVKENLAAIETARGQVLSAEVNLGYTDIISPINGMVGIYNVNVGNIVTGMDGTTLTTVQKMDPMYIDFILPVPKFAELRKYFDEANQSLNIRAAYLSDPSKSREAPMTILGNEVSDQTGTVNLRATMKNPDGFFWPNQPVSVRVFLKELKDSVLVPSAAVSTGQSGQFVFVIGDGNTVTQTSVTVGQKQDDGNVVIYKGVKKGDKVVTDGQLMIRTGSKVKITKLDGKATSAATTSSTTSTSSDSGKTDSKQGS</sequence>
<dbReference type="GO" id="GO:0030313">
    <property type="term" value="C:cell envelope"/>
    <property type="evidence" value="ECO:0007669"/>
    <property type="project" value="UniProtKB-SubCell"/>
</dbReference>
<dbReference type="PROSITE" id="PS51257">
    <property type="entry name" value="PROKAR_LIPOPROTEIN"/>
    <property type="match status" value="1"/>
</dbReference>
<evidence type="ECO:0000259" key="6">
    <source>
        <dbReference type="Pfam" id="PF25944"/>
    </source>
</evidence>
<name>A0AAQ3L5V7_9BACT</name>
<dbReference type="Pfam" id="PF25917">
    <property type="entry name" value="BSH_RND"/>
    <property type="match status" value="1"/>
</dbReference>
<dbReference type="InterPro" id="IPR058627">
    <property type="entry name" value="MdtA-like_C"/>
</dbReference>
<feature type="domain" description="Multidrug resistance protein MdtA-like C-terminal permuted SH3" evidence="7">
    <location>
        <begin position="310"/>
        <end position="368"/>
    </location>
</feature>
<feature type="domain" description="Multidrug resistance protein MdtA-like beta-barrel" evidence="6">
    <location>
        <begin position="221"/>
        <end position="302"/>
    </location>
</feature>
<dbReference type="Gene3D" id="1.10.287.470">
    <property type="entry name" value="Helix hairpin bin"/>
    <property type="match status" value="1"/>
</dbReference>
<dbReference type="NCBIfam" id="TIGR01730">
    <property type="entry name" value="RND_mfp"/>
    <property type="match status" value="1"/>
</dbReference>
<keyword evidence="9" id="KW-1185">Reference proteome</keyword>
<dbReference type="SUPFAM" id="SSF111369">
    <property type="entry name" value="HlyD-like secretion proteins"/>
    <property type="match status" value="1"/>
</dbReference>
<evidence type="ECO:0000313" key="8">
    <source>
        <dbReference type="EMBL" id="WOO39800.1"/>
    </source>
</evidence>
<dbReference type="Gene3D" id="2.40.30.170">
    <property type="match status" value="1"/>
</dbReference>
<dbReference type="Pfam" id="PF25944">
    <property type="entry name" value="Beta-barrel_RND"/>
    <property type="match status" value="1"/>
</dbReference>
<dbReference type="GO" id="GO:0022857">
    <property type="term" value="F:transmembrane transporter activity"/>
    <property type="evidence" value="ECO:0007669"/>
    <property type="project" value="InterPro"/>
</dbReference>
<comment type="subcellular location">
    <subcellularLocation>
        <location evidence="1">Cell envelope</location>
    </subcellularLocation>
</comment>
<accession>A0AAQ3L5V7</accession>
<dbReference type="InterPro" id="IPR058626">
    <property type="entry name" value="MdtA-like_b-barrel"/>
</dbReference>
<proteinExistence type="inferred from homology"/>
<evidence type="ECO:0000256" key="1">
    <source>
        <dbReference type="ARBA" id="ARBA00004196"/>
    </source>
</evidence>
<evidence type="ECO:0000256" key="3">
    <source>
        <dbReference type="SAM" id="MobiDB-lite"/>
    </source>
</evidence>
<feature type="compositionally biased region" description="Low complexity" evidence="3">
    <location>
        <begin position="386"/>
        <end position="403"/>
    </location>
</feature>